<dbReference type="AlphaFoldDB" id="A0A0F9FVX6"/>
<comment type="caution">
    <text evidence="1">The sequence shown here is derived from an EMBL/GenBank/DDBJ whole genome shotgun (WGS) entry which is preliminary data.</text>
</comment>
<accession>A0A0F9FVX6</accession>
<gene>
    <name evidence="1" type="ORF">LCGC14_2194680</name>
</gene>
<dbReference type="EMBL" id="LAZR01028799">
    <property type="protein sequence ID" value="KKL61500.1"/>
    <property type="molecule type" value="Genomic_DNA"/>
</dbReference>
<proteinExistence type="predicted"/>
<dbReference type="InterPro" id="IPR032675">
    <property type="entry name" value="LRR_dom_sf"/>
</dbReference>
<reference evidence="1" key="1">
    <citation type="journal article" date="2015" name="Nature">
        <title>Complex archaea that bridge the gap between prokaryotes and eukaryotes.</title>
        <authorList>
            <person name="Spang A."/>
            <person name="Saw J.H."/>
            <person name="Jorgensen S.L."/>
            <person name="Zaremba-Niedzwiedzka K."/>
            <person name="Martijn J."/>
            <person name="Lind A.E."/>
            <person name="van Eijk R."/>
            <person name="Schleper C."/>
            <person name="Guy L."/>
            <person name="Ettema T.J."/>
        </authorList>
    </citation>
    <scope>NUCLEOTIDE SEQUENCE</scope>
</reference>
<dbReference type="SUPFAM" id="SSF52058">
    <property type="entry name" value="L domain-like"/>
    <property type="match status" value="1"/>
</dbReference>
<dbReference type="Gene3D" id="3.80.10.10">
    <property type="entry name" value="Ribonuclease Inhibitor"/>
    <property type="match status" value="1"/>
</dbReference>
<protein>
    <recommendedName>
        <fullName evidence="2">Leucine-rich repeat domain-containing protein</fullName>
    </recommendedName>
</protein>
<name>A0A0F9FVX6_9ZZZZ</name>
<evidence type="ECO:0008006" key="2">
    <source>
        <dbReference type="Google" id="ProtNLM"/>
    </source>
</evidence>
<evidence type="ECO:0000313" key="1">
    <source>
        <dbReference type="EMBL" id="KKL61500.1"/>
    </source>
</evidence>
<organism evidence="1">
    <name type="scientific">marine sediment metagenome</name>
    <dbReference type="NCBI Taxonomy" id="412755"/>
    <lineage>
        <taxon>unclassified sequences</taxon>
        <taxon>metagenomes</taxon>
        <taxon>ecological metagenomes</taxon>
    </lineage>
</organism>
<sequence length="238" mass="28074">MKDKELTENDTIALEKLSLVTSKKYKYIDCLDNDNYRLYRNNDFLYFAIKDKKIVELDIEIDSHTNSVPDCSNLNSLNLLNIYIKDTQEKIFDINLRSDSLKCLNLYAEGKVRIKISFKNLPNLIQLMIVGDETVHTEFINIDSIKNAKNLERLEIISIPILKLPEFIKSLDNLKDLVLRNCDIREFDDFVLEMKSLEWLDLQINKDLRIEKNIRDKLYEKLKLFNPPGQYLDEDLFS</sequence>